<feature type="compositionally biased region" description="Low complexity" evidence="1">
    <location>
        <begin position="64"/>
        <end position="73"/>
    </location>
</feature>
<organism evidence="2 3">
    <name type="scientific">Ajellomyces capsulatus (strain H143)</name>
    <name type="common">Darling's disease fungus</name>
    <name type="synonym">Histoplasma capsulatum</name>
    <dbReference type="NCBI Taxonomy" id="544712"/>
    <lineage>
        <taxon>Eukaryota</taxon>
        <taxon>Fungi</taxon>
        <taxon>Dikarya</taxon>
        <taxon>Ascomycota</taxon>
        <taxon>Pezizomycotina</taxon>
        <taxon>Eurotiomycetes</taxon>
        <taxon>Eurotiomycetidae</taxon>
        <taxon>Onygenales</taxon>
        <taxon>Ajellomycetaceae</taxon>
        <taxon>Histoplasma</taxon>
    </lineage>
</organism>
<dbReference type="VEuPathDB" id="FungiDB:HCDG_01903"/>
<sequence>MRKEKRRIQEGRRLDGEEGLGRDGAGKARCLVGSRAAERLQGGDNRGRCRSREAHTETEIQSQGRVGARAGAGVINGDSSRRTNTDSSGILRLGVLGVLGVLNQKEKEQREAGREECVRYFTDFRFFSAAAGQRYPLSLRRIYTYSVQTFTFDSKTHDGSSSTNELELSHYGGIEALKHSNRWPLDQ</sequence>
<feature type="region of interest" description="Disordered" evidence="1">
    <location>
        <begin position="41"/>
        <end position="83"/>
    </location>
</feature>
<evidence type="ECO:0000313" key="3">
    <source>
        <dbReference type="Proteomes" id="UP000002624"/>
    </source>
</evidence>
<reference evidence="3" key="1">
    <citation type="submission" date="2009-05" db="EMBL/GenBank/DDBJ databases">
        <title>The genome sequence of Ajellomyces capsulatus strain H143.</title>
        <authorList>
            <person name="Champion M."/>
            <person name="Cuomo C.A."/>
            <person name="Ma L.-J."/>
            <person name="Henn M.R."/>
            <person name="Sil A."/>
            <person name="Goldman B."/>
            <person name="Young S.K."/>
            <person name="Kodira C.D."/>
            <person name="Zeng Q."/>
            <person name="Koehrsen M."/>
            <person name="Alvarado L."/>
            <person name="Berlin A.M."/>
            <person name="Borenstein D."/>
            <person name="Chen Z."/>
            <person name="Engels R."/>
            <person name="Freedman E."/>
            <person name="Gellesch M."/>
            <person name="Goldberg J."/>
            <person name="Griggs A."/>
            <person name="Gujja S."/>
            <person name="Heiman D.I."/>
            <person name="Hepburn T.A."/>
            <person name="Howarth C."/>
            <person name="Jen D."/>
            <person name="Larson L."/>
            <person name="Lewis B."/>
            <person name="Mehta T."/>
            <person name="Park D."/>
            <person name="Pearson M."/>
            <person name="Roberts A."/>
            <person name="Saif S."/>
            <person name="Shea T.D."/>
            <person name="Shenoy N."/>
            <person name="Sisk P."/>
            <person name="Stolte C."/>
            <person name="Sykes S."/>
            <person name="Walk T."/>
            <person name="White J."/>
            <person name="Yandava C."/>
            <person name="Klein B."/>
            <person name="McEwen J.G."/>
            <person name="Puccia R."/>
            <person name="Goldman G.H."/>
            <person name="Felipe M.S."/>
            <person name="Nino-Vega G."/>
            <person name="San-Blas G."/>
            <person name="Taylor J.W."/>
            <person name="Mendoza L."/>
            <person name="Galagan J.E."/>
            <person name="Nusbaum C."/>
            <person name="Birren B.W."/>
        </authorList>
    </citation>
    <scope>NUCLEOTIDE SEQUENCE [LARGE SCALE GENOMIC DNA]</scope>
    <source>
        <strain evidence="3">H143</strain>
    </source>
</reference>
<dbReference type="HOGENOM" id="CLU_1447278_0_0_1"/>
<feature type="region of interest" description="Disordered" evidence="1">
    <location>
        <begin position="1"/>
        <end position="25"/>
    </location>
</feature>
<dbReference type="AlphaFoldDB" id="C6H652"/>
<accession>C6H652</accession>
<dbReference type="EMBL" id="GG692420">
    <property type="protein sequence ID" value="EER43873.1"/>
    <property type="molecule type" value="Genomic_DNA"/>
</dbReference>
<protein>
    <submittedName>
        <fullName evidence="2">Uncharacterized protein</fullName>
    </submittedName>
</protein>
<evidence type="ECO:0000313" key="2">
    <source>
        <dbReference type="EMBL" id="EER43873.1"/>
    </source>
</evidence>
<dbReference type="Proteomes" id="UP000002624">
    <property type="component" value="Unassembled WGS sequence"/>
</dbReference>
<gene>
    <name evidence="2" type="ORF">HCDG_01903</name>
</gene>
<name>C6H652_AJECH</name>
<evidence type="ECO:0000256" key="1">
    <source>
        <dbReference type="SAM" id="MobiDB-lite"/>
    </source>
</evidence>
<proteinExistence type="predicted"/>
<feature type="compositionally biased region" description="Basic and acidic residues" evidence="1">
    <location>
        <begin position="45"/>
        <end position="58"/>
    </location>
</feature>